<dbReference type="Proteomes" id="UP000800092">
    <property type="component" value="Unassembled WGS sequence"/>
</dbReference>
<protein>
    <submittedName>
        <fullName evidence="2">Uncharacterized protein</fullName>
    </submittedName>
</protein>
<keyword evidence="3" id="KW-1185">Reference proteome</keyword>
<dbReference type="AlphaFoldDB" id="A0A6A6GX27"/>
<reference evidence="2" key="1">
    <citation type="journal article" date="2020" name="Stud. Mycol.">
        <title>101 Dothideomycetes genomes: a test case for predicting lifestyles and emergence of pathogens.</title>
        <authorList>
            <person name="Haridas S."/>
            <person name="Albert R."/>
            <person name="Binder M."/>
            <person name="Bloem J."/>
            <person name="Labutti K."/>
            <person name="Salamov A."/>
            <person name="Andreopoulos B."/>
            <person name="Baker S."/>
            <person name="Barry K."/>
            <person name="Bills G."/>
            <person name="Bluhm B."/>
            <person name="Cannon C."/>
            <person name="Castanera R."/>
            <person name="Culley D."/>
            <person name="Daum C."/>
            <person name="Ezra D."/>
            <person name="Gonzalez J."/>
            <person name="Henrissat B."/>
            <person name="Kuo A."/>
            <person name="Liang C."/>
            <person name="Lipzen A."/>
            <person name="Lutzoni F."/>
            <person name="Magnuson J."/>
            <person name="Mondo S."/>
            <person name="Nolan M."/>
            <person name="Ohm R."/>
            <person name="Pangilinan J."/>
            <person name="Park H.-J."/>
            <person name="Ramirez L."/>
            <person name="Alfaro M."/>
            <person name="Sun H."/>
            <person name="Tritt A."/>
            <person name="Yoshinaga Y."/>
            <person name="Zwiers L.-H."/>
            <person name="Turgeon B."/>
            <person name="Goodwin S."/>
            <person name="Spatafora J."/>
            <person name="Crous P."/>
            <person name="Grigoriev I."/>
        </authorList>
    </citation>
    <scope>NUCLEOTIDE SEQUENCE</scope>
    <source>
        <strain evidence="2">Tuck. ex Michener</strain>
    </source>
</reference>
<evidence type="ECO:0000313" key="2">
    <source>
        <dbReference type="EMBL" id="KAF2230169.1"/>
    </source>
</evidence>
<gene>
    <name evidence="2" type="ORF">EV356DRAFT_570563</name>
</gene>
<sequence>MKTVIYAALAALSFTANVSADYALVTLYHDNNCQDIWYQDEINGDSCSNPGAGFSSMIINNVTSNGDINVYSAGDCDTAATDYNTDGWTGVCAGFGTCNSIGYSVSPVN</sequence>
<organism evidence="2 3">
    <name type="scientific">Viridothelium virens</name>
    <name type="common">Speckled blister lichen</name>
    <name type="synonym">Trypethelium virens</name>
    <dbReference type="NCBI Taxonomy" id="1048519"/>
    <lineage>
        <taxon>Eukaryota</taxon>
        <taxon>Fungi</taxon>
        <taxon>Dikarya</taxon>
        <taxon>Ascomycota</taxon>
        <taxon>Pezizomycotina</taxon>
        <taxon>Dothideomycetes</taxon>
        <taxon>Dothideomycetes incertae sedis</taxon>
        <taxon>Trypetheliales</taxon>
        <taxon>Trypetheliaceae</taxon>
        <taxon>Viridothelium</taxon>
    </lineage>
</organism>
<evidence type="ECO:0000256" key="1">
    <source>
        <dbReference type="SAM" id="SignalP"/>
    </source>
</evidence>
<accession>A0A6A6GX27</accession>
<feature type="signal peptide" evidence="1">
    <location>
        <begin position="1"/>
        <end position="20"/>
    </location>
</feature>
<evidence type="ECO:0000313" key="3">
    <source>
        <dbReference type="Proteomes" id="UP000800092"/>
    </source>
</evidence>
<keyword evidence="1" id="KW-0732">Signal</keyword>
<dbReference type="EMBL" id="ML991846">
    <property type="protein sequence ID" value="KAF2230169.1"/>
    <property type="molecule type" value="Genomic_DNA"/>
</dbReference>
<proteinExistence type="predicted"/>
<name>A0A6A6GX27_VIRVR</name>
<feature type="chain" id="PRO_5025472248" evidence="1">
    <location>
        <begin position="21"/>
        <end position="109"/>
    </location>
</feature>